<sequence>MATSIAATGLHKPLSSFHVGWGTSICSDNSIVLIKSVPEVVRVAKPVRFRPMMKNINEGKGIFAPVVVLARNIIGKKRFNQLRGKAIALHSQIITEFCKSIGADAKQRQGLIRLAKKNGERLGFLA</sequence>
<evidence type="ECO:0000313" key="1">
    <source>
        <dbReference type="EMBL" id="CAK9318784.1"/>
    </source>
</evidence>
<dbReference type="EMBL" id="OZ021737">
    <property type="protein sequence ID" value="CAK9318784.1"/>
    <property type="molecule type" value="Genomic_DNA"/>
</dbReference>
<evidence type="ECO:0000313" key="2">
    <source>
        <dbReference type="Proteomes" id="UP001642487"/>
    </source>
</evidence>
<accession>A0ABP0YE61</accession>
<keyword evidence="2" id="KW-1185">Reference proteome</keyword>
<dbReference type="Proteomes" id="UP001642487">
    <property type="component" value="Chromosome 3"/>
</dbReference>
<name>A0ABP0YE61_9ROSI</name>
<reference evidence="1 2" key="1">
    <citation type="submission" date="2024-03" db="EMBL/GenBank/DDBJ databases">
        <authorList>
            <person name="Gkanogiannis A."/>
            <person name="Becerra Lopez-Lavalle L."/>
        </authorList>
    </citation>
    <scope>NUCLEOTIDE SEQUENCE [LARGE SCALE GENOMIC DNA]</scope>
</reference>
<dbReference type="PANTHER" id="PTHR35709">
    <property type="entry name" value="PROTEIN PROTON GRADIENT REGULATION 5, CHLOROPLASTIC"/>
    <property type="match status" value="1"/>
</dbReference>
<protein>
    <recommendedName>
        <fullName evidence="3">Proton gradient regulation 5</fullName>
    </recommendedName>
</protein>
<dbReference type="InterPro" id="IPR037497">
    <property type="entry name" value="PGR5"/>
</dbReference>
<dbReference type="PANTHER" id="PTHR35709:SF1">
    <property type="entry name" value="PROTEIN PROTON GRADIENT REGULATION 5, CHLOROPLASTIC"/>
    <property type="match status" value="1"/>
</dbReference>
<evidence type="ECO:0008006" key="3">
    <source>
        <dbReference type="Google" id="ProtNLM"/>
    </source>
</evidence>
<proteinExistence type="predicted"/>
<gene>
    <name evidence="1" type="ORF">CITCOLO1_LOCUS10756</name>
</gene>
<organism evidence="1 2">
    <name type="scientific">Citrullus colocynthis</name>
    <name type="common">colocynth</name>
    <dbReference type="NCBI Taxonomy" id="252529"/>
    <lineage>
        <taxon>Eukaryota</taxon>
        <taxon>Viridiplantae</taxon>
        <taxon>Streptophyta</taxon>
        <taxon>Embryophyta</taxon>
        <taxon>Tracheophyta</taxon>
        <taxon>Spermatophyta</taxon>
        <taxon>Magnoliopsida</taxon>
        <taxon>eudicotyledons</taxon>
        <taxon>Gunneridae</taxon>
        <taxon>Pentapetalae</taxon>
        <taxon>rosids</taxon>
        <taxon>fabids</taxon>
        <taxon>Cucurbitales</taxon>
        <taxon>Cucurbitaceae</taxon>
        <taxon>Benincaseae</taxon>
        <taxon>Citrullus</taxon>
    </lineage>
</organism>